<proteinExistence type="predicted"/>
<dbReference type="EMBL" id="OE004790">
    <property type="protein sequence ID" value="CAD7461464.1"/>
    <property type="molecule type" value="Genomic_DNA"/>
</dbReference>
<dbReference type="AlphaFoldDB" id="A0A7R9IN77"/>
<organism evidence="1">
    <name type="scientific">Timema tahoe</name>
    <dbReference type="NCBI Taxonomy" id="61484"/>
    <lineage>
        <taxon>Eukaryota</taxon>
        <taxon>Metazoa</taxon>
        <taxon>Ecdysozoa</taxon>
        <taxon>Arthropoda</taxon>
        <taxon>Hexapoda</taxon>
        <taxon>Insecta</taxon>
        <taxon>Pterygota</taxon>
        <taxon>Neoptera</taxon>
        <taxon>Polyneoptera</taxon>
        <taxon>Phasmatodea</taxon>
        <taxon>Timematodea</taxon>
        <taxon>Timematoidea</taxon>
        <taxon>Timematidae</taxon>
        <taxon>Timema</taxon>
    </lineage>
</organism>
<gene>
    <name evidence="1" type="ORF">TTEB3V08_LOCUS9373</name>
</gene>
<evidence type="ECO:0000313" key="1">
    <source>
        <dbReference type="EMBL" id="CAD7461464.1"/>
    </source>
</evidence>
<name>A0A7R9IN77_9NEOP</name>
<reference evidence="1" key="1">
    <citation type="submission" date="2020-11" db="EMBL/GenBank/DDBJ databases">
        <authorList>
            <person name="Tran Van P."/>
        </authorList>
    </citation>
    <scope>NUCLEOTIDE SEQUENCE</scope>
</reference>
<accession>A0A7R9IN77</accession>
<protein>
    <submittedName>
        <fullName evidence="1">Uncharacterized protein</fullName>
    </submittedName>
</protein>
<sequence>MCSQLTGWGESNSNYLITNEKKLASKTSPEQSVLLSSTAQFGPGHSIEFTVLECGIGCSDEGLGLVAGPVEGENLIQPGCLFVNTQGTPLSKVELVMPHCSSALAPTTPSTAWAAPHFMFSEPSVTISPLYSTPKRTPLSIGSLGGHCPSGSRAPMRTPTFSHWARPGSSGGYLTRWFLAQRSIGSVFVDGAEKTTKLPSLQKCSKVCFTCENIRDGKIRVNVDSNNKTVTYDWSVRCPLYFAVCFALPPPEDAFLRFFLLTRPGRPPPNGDLREKSMCFWESSRTTKLGIFTTCFLTLNITTRSR</sequence>